<evidence type="ECO:0000313" key="2">
    <source>
        <dbReference type="EMBL" id="CAG6696465.1"/>
    </source>
</evidence>
<sequence length="111" mass="13200">MDQDMKNIRKENQKATVNMPKVMKDVTREKNMINTQKRKHKNQELRAPTEGMDTMKLEKTIQKITEKDTGRTLMEPNMNQDITNKDIQKEKQKDRDNMLLTVTKHPQMVKM</sequence>
<protein>
    <submittedName>
        <fullName evidence="2">Uncharacterized protein</fullName>
    </submittedName>
</protein>
<organism evidence="2">
    <name type="scientific">Cacopsylla melanoneura</name>
    <dbReference type="NCBI Taxonomy" id="428564"/>
    <lineage>
        <taxon>Eukaryota</taxon>
        <taxon>Metazoa</taxon>
        <taxon>Ecdysozoa</taxon>
        <taxon>Arthropoda</taxon>
        <taxon>Hexapoda</taxon>
        <taxon>Insecta</taxon>
        <taxon>Pterygota</taxon>
        <taxon>Neoptera</taxon>
        <taxon>Paraneoptera</taxon>
        <taxon>Hemiptera</taxon>
        <taxon>Sternorrhyncha</taxon>
        <taxon>Psylloidea</taxon>
        <taxon>Psyllidae</taxon>
        <taxon>Psyllinae</taxon>
        <taxon>Cacopsylla</taxon>
    </lineage>
</organism>
<proteinExistence type="predicted"/>
<reference evidence="2" key="1">
    <citation type="submission" date="2021-05" db="EMBL/GenBank/DDBJ databases">
        <authorList>
            <person name="Alioto T."/>
            <person name="Alioto T."/>
            <person name="Gomez Garrido J."/>
        </authorList>
    </citation>
    <scope>NUCLEOTIDE SEQUENCE</scope>
</reference>
<dbReference type="AlphaFoldDB" id="A0A8D8U1R7"/>
<feature type="compositionally biased region" description="Basic and acidic residues" evidence="1">
    <location>
        <begin position="83"/>
        <end position="97"/>
    </location>
</feature>
<feature type="compositionally biased region" description="Basic and acidic residues" evidence="1">
    <location>
        <begin position="53"/>
        <end position="70"/>
    </location>
</feature>
<evidence type="ECO:0000256" key="1">
    <source>
        <dbReference type="SAM" id="MobiDB-lite"/>
    </source>
</evidence>
<feature type="compositionally biased region" description="Basic and acidic residues" evidence="1">
    <location>
        <begin position="1"/>
        <end position="13"/>
    </location>
</feature>
<dbReference type="EMBL" id="HBUF01328771">
    <property type="protein sequence ID" value="CAG6696465.1"/>
    <property type="molecule type" value="Transcribed_RNA"/>
</dbReference>
<accession>A0A8D8U1R7</accession>
<name>A0A8D8U1R7_9HEMI</name>
<feature type="compositionally biased region" description="Basic and acidic residues" evidence="1">
    <location>
        <begin position="22"/>
        <end position="31"/>
    </location>
</feature>
<feature type="region of interest" description="Disordered" evidence="1">
    <location>
        <begin position="1"/>
        <end position="111"/>
    </location>
</feature>